<feature type="compositionally biased region" description="Basic and acidic residues" evidence="4">
    <location>
        <begin position="265"/>
        <end position="277"/>
    </location>
</feature>
<evidence type="ECO:0000256" key="3">
    <source>
        <dbReference type="ARBA" id="ARBA00037882"/>
    </source>
</evidence>
<dbReference type="AlphaFoldDB" id="A0A0F5K0K7"/>
<keyword evidence="2" id="KW-0408">Iron</keyword>
<dbReference type="EMBL" id="LAQU01000009">
    <property type="protein sequence ID" value="KKB63613.1"/>
    <property type="molecule type" value="Genomic_DNA"/>
</dbReference>
<keyword evidence="8" id="KW-1185">Reference proteome</keyword>
<feature type="domain" description="DinB-like" evidence="6">
    <location>
        <begin position="3"/>
        <end position="179"/>
    </location>
</feature>
<dbReference type="PANTHER" id="PTHR43397:SF1">
    <property type="entry name" value="ERGOTHIONEINE BIOSYNTHESIS PROTEIN 1"/>
    <property type="match status" value="1"/>
</dbReference>
<dbReference type="PATRIC" id="fig|28092.6.peg.2600"/>
<evidence type="ECO:0000313" key="8">
    <source>
        <dbReference type="Proteomes" id="UP000033618"/>
    </source>
</evidence>
<feature type="domain" description="Sulfatase-modifying factor enzyme-like" evidence="5">
    <location>
        <begin position="288"/>
        <end position="545"/>
    </location>
</feature>
<dbReference type="Proteomes" id="UP000033618">
    <property type="component" value="Unassembled WGS sequence"/>
</dbReference>
<sequence>MQYRDACAETDRLFAAVHPDFLTSRPVLERHRLLFYIGHLEAFDWNLLASRVLRQPSFHPVFDHLFAFGIDPVGGGLPTDVPEDWPALDEIRRYRDMVRDRIETAIAHVDFSSPIQQVPADSPGNRLSASTMPAGVPLMRAESPISGGGNIHSDAGDGIVSVGTLCLVALEHRQMHAETLAYLIHQMPYERKRMPPDAAPMVVASGRARPRAADPDAPMCVIPSGTVTVGLPGRFASRSPHRSPEVDTDRHSTSNHASPDVEAAVTRRDDEHDDPSRTPRFGWDNEWVDPAAAQVPVPSFEIDRWMVTNGAFLRFVEAGGYYERSWWRDEDWAWRQTAGIVHPAFWEADAHAADGWRWRGMFASCALPLDWPVYVSRAEAAAYARFAGKRLPTEAEWLRAAEGVPGLPDMESRPPGEEGDKVRDRLSPAGPAEWASKPTSGFTGNADFRRWDPEPVDAAPLNRSRFGVEGQFGNGWEWIADPFAPFPGFTAFPFYRGYSADFFDDKHFVLKGGSPRTAARMLRPSFRNWFQAHYPYVYAGFRCVR</sequence>
<dbReference type="Pfam" id="PF12867">
    <property type="entry name" value="DinB_2"/>
    <property type="match status" value="1"/>
</dbReference>
<gene>
    <name evidence="7" type="ORF">WM40_11045</name>
</gene>
<keyword evidence="1" id="KW-0560">Oxidoreductase</keyword>
<evidence type="ECO:0000256" key="2">
    <source>
        <dbReference type="ARBA" id="ARBA00023004"/>
    </source>
</evidence>
<dbReference type="Pfam" id="PF03781">
    <property type="entry name" value="FGE-sulfatase"/>
    <property type="match status" value="1"/>
</dbReference>
<feature type="compositionally biased region" description="Basic and acidic residues" evidence="4">
    <location>
        <begin position="242"/>
        <end position="252"/>
    </location>
</feature>
<accession>A0A0F5K0K7</accession>
<dbReference type="Gene3D" id="3.90.1580.10">
    <property type="entry name" value="paralog of FGE (formylglycine-generating enzyme)"/>
    <property type="match status" value="1"/>
</dbReference>
<evidence type="ECO:0000256" key="4">
    <source>
        <dbReference type="SAM" id="MobiDB-lite"/>
    </source>
</evidence>
<dbReference type="SUPFAM" id="SSF56436">
    <property type="entry name" value="C-type lectin-like"/>
    <property type="match status" value="1"/>
</dbReference>
<evidence type="ECO:0000259" key="6">
    <source>
        <dbReference type="Pfam" id="PF12867"/>
    </source>
</evidence>
<name>A0A0F5K0K7_9BURK</name>
<feature type="compositionally biased region" description="Basic and acidic residues" evidence="4">
    <location>
        <begin position="410"/>
        <end position="426"/>
    </location>
</feature>
<evidence type="ECO:0008006" key="9">
    <source>
        <dbReference type="Google" id="ProtNLM"/>
    </source>
</evidence>
<evidence type="ECO:0000259" key="5">
    <source>
        <dbReference type="Pfam" id="PF03781"/>
    </source>
</evidence>
<evidence type="ECO:0000313" key="7">
    <source>
        <dbReference type="EMBL" id="KKB63613.1"/>
    </source>
</evidence>
<proteinExistence type="predicted"/>
<dbReference type="InterPro" id="IPR051128">
    <property type="entry name" value="EgtD_Methyltrsf_superfamily"/>
</dbReference>
<dbReference type="InterPro" id="IPR016187">
    <property type="entry name" value="CTDL_fold"/>
</dbReference>
<feature type="region of interest" description="Disordered" evidence="4">
    <location>
        <begin position="231"/>
        <end position="283"/>
    </location>
</feature>
<dbReference type="InterPro" id="IPR042095">
    <property type="entry name" value="SUMF_sf"/>
</dbReference>
<comment type="pathway">
    <text evidence="3">Amino-acid biosynthesis; ergothioneine biosynthesis.</text>
</comment>
<dbReference type="InterPro" id="IPR005532">
    <property type="entry name" value="SUMF_dom"/>
</dbReference>
<dbReference type="PANTHER" id="PTHR43397">
    <property type="entry name" value="ERGOTHIONEINE BIOSYNTHESIS PROTEIN 1"/>
    <property type="match status" value="1"/>
</dbReference>
<feature type="region of interest" description="Disordered" evidence="4">
    <location>
        <begin position="404"/>
        <end position="442"/>
    </location>
</feature>
<evidence type="ECO:0000256" key="1">
    <source>
        <dbReference type="ARBA" id="ARBA00023002"/>
    </source>
</evidence>
<reference evidence="7 8" key="1">
    <citation type="submission" date="2015-03" db="EMBL/GenBank/DDBJ databases">
        <title>Draft Genome Sequence of Burkholderia andropogonis type strain ICMP2807, isolated from Sorghum bicolor.</title>
        <authorList>
            <person name="Lopes-Santos L."/>
            <person name="Castro D.B."/>
            <person name="Ottoboni L.M."/>
            <person name="Park D."/>
            <person name="Weirc B.S."/>
            <person name="Destefano S.A."/>
        </authorList>
    </citation>
    <scope>NUCLEOTIDE SEQUENCE [LARGE SCALE GENOMIC DNA]</scope>
    <source>
        <strain evidence="7 8">ICMP2807</strain>
    </source>
</reference>
<organism evidence="7 8">
    <name type="scientific">Robbsia andropogonis</name>
    <dbReference type="NCBI Taxonomy" id="28092"/>
    <lineage>
        <taxon>Bacteria</taxon>
        <taxon>Pseudomonadati</taxon>
        <taxon>Pseudomonadota</taxon>
        <taxon>Betaproteobacteria</taxon>
        <taxon>Burkholderiales</taxon>
        <taxon>Burkholderiaceae</taxon>
        <taxon>Robbsia</taxon>
    </lineage>
</organism>
<protein>
    <recommendedName>
        <fullName evidence="9">Sulfatase-modifying factor enzyme domain-containing protein</fullName>
    </recommendedName>
</protein>
<comment type="caution">
    <text evidence="7">The sequence shown here is derived from an EMBL/GenBank/DDBJ whole genome shotgun (WGS) entry which is preliminary data.</text>
</comment>
<dbReference type="STRING" id="28092.WM40_11045"/>
<dbReference type="InterPro" id="IPR024775">
    <property type="entry name" value="DinB-like"/>
</dbReference>